<organism evidence="2 3">
    <name type="scientific">Phormidesmis priestleyi Ana</name>
    <dbReference type="NCBI Taxonomy" id="1666911"/>
    <lineage>
        <taxon>Bacteria</taxon>
        <taxon>Bacillati</taxon>
        <taxon>Cyanobacteriota</taxon>
        <taxon>Cyanophyceae</taxon>
        <taxon>Leptolyngbyales</taxon>
        <taxon>Leptolyngbyaceae</taxon>
        <taxon>Phormidesmis</taxon>
    </lineage>
</organism>
<accession>A0A0P7YW20</accession>
<dbReference type="Proteomes" id="UP000050465">
    <property type="component" value="Unassembled WGS sequence"/>
</dbReference>
<reference evidence="2 3" key="1">
    <citation type="submission" date="2015-09" db="EMBL/GenBank/DDBJ databases">
        <title>Identification and resolution of microdiversity through metagenomic sequencing of parallel consortia.</title>
        <authorList>
            <person name="Nelson W.C."/>
            <person name="Romine M.F."/>
            <person name="Lindemann S.R."/>
        </authorList>
    </citation>
    <scope>NUCLEOTIDE SEQUENCE [LARGE SCALE GENOMIC DNA]</scope>
    <source>
        <strain evidence="2">Ana</strain>
    </source>
</reference>
<dbReference type="PATRIC" id="fig|1666911.3.peg.4823"/>
<feature type="compositionally biased region" description="Basic and acidic residues" evidence="1">
    <location>
        <begin position="153"/>
        <end position="172"/>
    </location>
</feature>
<sequence length="179" mass="19895">MMTILLLLRPGRILLALPWMDLPDTLDTLTAFVTQVPTWLSMAISHPAWAIVAVLTSLVCIQIVIDLFKRAIKTSLTLVIKLPLVVSQWLWQRATTPSQPSQSVQVNELILRLEALRSEQDQVIAELKALLPSVQTDSNGGRKANVIRHSKPNSKDSKTNSKDSKTDSKTDLKSVPTQH</sequence>
<comment type="caution">
    <text evidence="2">The sequence shown here is derived from an EMBL/GenBank/DDBJ whole genome shotgun (WGS) entry which is preliminary data.</text>
</comment>
<evidence type="ECO:0000313" key="3">
    <source>
        <dbReference type="Proteomes" id="UP000050465"/>
    </source>
</evidence>
<name>A0A0P7YW20_9CYAN</name>
<evidence type="ECO:0000256" key="1">
    <source>
        <dbReference type="SAM" id="MobiDB-lite"/>
    </source>
</evidence>
<feature type="region of interest" description="Disordered" evidence="1">
    <location>
        <begin position="136"/>
        <end position="179"/>
    </location>
</feature>
<protein>
    <submittedName>
        <fullName evidence="2">Uncharacterized protein</fullName>
    </submittedName>
</protein>
<dbReference type="AlphaFoldDB" id="A0A0P7YW20"/>
<proteinExistence type="predicted"/>
<dbReference type="EMBL" id="LJZR01000016">
    <property type="protein sequence ID" value="KPQ34864.1"/>
    <property type="molecule type" value="Genomic_DNA"/>
</dbReference>
<evidence type="ECO:0000313" key="2">
    <source>
        <dbReference type="EMBL" id="KPQ34864.1"/>
    </source>
</evidence>
<gene>
    <name evidence="2" type="ORF">HLUCCA11_13055</name>
</gene>